<reference evidence="5 6" key="1">
    <citation type="journal article" date="2016" name="Fungal Biol.">
        <title>The genome of Xylona heveae provides a window into fungal endophytism.</title>
        <authorList>
            <person name="Gazis R."/>
            <person name="Kuo A."/>
            <person name="Riley R."/>
            <person name="LaButti K."/>
            <person name="Lipzen A."/>
            <person name="Lin J."/>
            <person name="Amirebrahimi M."/>
            <person name="Hesse C.N."/>
            <person name="Spatafora J.W."/>
            <person name="Henrissat B."/>
            <person name="Hainaut M."/>
            <person name="Grigoriev I.V."/>
            <person name="Hibbett D.S."/>
        </authorList>
    </citation>
    <scope>NUCLEOTIDE SEQUENCE [LARGE SCALE GENOMIC DNA]</scope>
    <source>
        <strain evidence="5 6">TC161</strain>
    </source>
</reference>
<dbReference type="GO" id="GO:0008168">
    <property type="term" value="F:methyltransferase activity"/>
    <property type="evidence" value="ECO:0007669"/>
    <property type="project" value="UniProtKB-KW"/>
</dbReference>
<feature type="compositionally biased region" description="Low complexity" evidence="3">
    <location>
        <begin position="77"/>
        <end position="100"/>
    </location>
</feature>
<evidence type="ECO:0000256" key="2">
    <source>
        <dbReference type="ARBA" id="ARBA00022679"/>
    </source>
</evidence>
<dbReference type="STRING" id="1328760.A0A165HJQ7"/>
<accession>A0A165HJQ7</accession>
<feature type="compositionally biased region" description="Low complexity" evidence="3">
    <location>
        <begin position="10"/>
        <end position="27"/>
    </location>
</feature>
<dbReference type="PANTHER" id="PTHR43861">
    <property type="entry name" value="TRANS-ACONITATE 2-METHYLTRANSFERASE-RELATED"/>
    <property type="match status" value="1"/>
</dbReference>
<dbReference type="InterPro" id="IPR029063">
    <property type="entry name" value="SAM-dependent_MTases_sf"/>
</dbReference>
<feature type="domain" description="Methyltransferase" evidence="4">
    <location>
        <begin position="113"/>
        <end position="155"/>
    </location>
</feature>
<keyword evidence="1" id="KW-0489">Methyltransferase</keyword>
<evidence type="ECO:0000313" key="5">
    <source>
        <dbReference type="EMBL" id="KZF23618.1"/>
    </source>
</evidence>
<evidence type="ECO:0000256" key="3">
    <source>
        <dbReference type="SAM" id="MobiDB-lite"/>
    </source>
</evidence>
<evidence type="ECO:0000256" key="1">
    <source>
        <dbReference type="ARBA" id="ARBA00022603"/>
    </source>
</evidence>
<organism evidence="5 6">
    <name type="scientific">Xylona heveae (strain CBS 132557 / TC161)</name>
    <dbReference type="NCBI Taxonomy" id="1328760"/>
    <lineage>
        <taxon>Eukaryota</taxon>
        <taxon>Fungi</taxon>
        <taxon>Dikarya</taxon>
        <taxon>Ascomycota</taxon>
        <taxon>Pezizomycotina</taxon>
        <taxon>Xylonomycetes</taxon>
        <taxon>Xylonales</taxon>
        <taxon>Xylonaceae</taxon>
        <taxon>Xylona</taxon>
    </lineage>
</organism>
<feature type="compositionally biased region" description="Polar residues" evidence="3">
    <location>
        <begin position="191"/>
        <end position="201"/>
    </location>
</feature>
<feature type="region of interest" description="Disordered" evidence="3">
    <location>
        <begin position="77"/>
        <end position="109"/>
    </location>
</feature>
<feature type="region of interest" description="Disordered" evidence="3">
    <location>
        <begin position="407"/>
        <end position="444"/>
    </location>
</feature>
<dbReference type="AlphaFoldDB" id="A0A165HJQ7"/>
<proteinExistence type="predicted"/>
<keyword evidence="2" id="KW-0808">Transferase</keyword>
<dbReference type="InParanoid" id="A0A165HJQ7"/>
<sequence>MTRSADDNMQPSQLDQQLHQQPQQRPGQQMEFLHLSAQEAYDQWAPTYDTMPNILVRTDNLAMISLREQFTSLLLSSLPSPSPSLSSSPSSACSTSSSPPTAHNATQIPGPTVIDLGCGTGRCTLPLLRIPNARIMGLDISPGMLAIAESRCTAALRELQLHSHCGSDDDIRSTTRRITNDTIGKSDGVGASQTSMDASSPTRFNHLDAGKAAYAKDVEFRLWDGTTTSTSTSGTKTPVSTFTEPNLQQEAEYSPTADGIISALVLEHFPLHDFFAAAYDMLGGAKRDGTRSSSNNTVTFTPIPAPSRNNASQHSRGYRYRYRYLLISNMHHEMGARTGAGFIDPVTGKRVRTVTFVHTVDSVLAEAAKWGFELVGDVHEKKVDADWLDAVSSSSIAYRKRNNIGSNENRRERAERKTRCASPKGEEKDDDEGEQDDDEKKAEAERKWRVTAQKWIGVNVWFGMLFRLSV</sequence>
<feature type="region of interest" description="Disordered" evidence="3">
    <location>
        <begin position="288"/>
        <end position="312"/>
    </location>
</feature>
<dbReference type="Gene3D" id="3.40.50.150">
    <property type="entry name" value="Vaccinia Virus protein VP39"/>
    <property type="match status" value="1"/>
</dbReference>
<feature type="region of interest" description="Disordered" evidence="3">
    <location>
        <begin position="225"/>
        <end position="244"/>
    </location>
</feature>
<feature type="region of interest" description="Disordered" evidence="3">
    <location>
        <begin position="1"/>
        <end position="27"/>
    </location>
</feature>
<feature type="region of interest" description="Disordered" evidence="3">
    <location>
        <begin position="180"/>
        <end position="201"/>
    </location>
</feature>
<dbReference type="OMA" id="HEMGART"/>
<feature type="compositionally biased region" description="Basic and acidic residues" evidence="3">
    <location>
        <begin position="408"/>
        <end position="418"/>
    </location>
</feature>
<dbReference type="SUPFAM" id="SSF53335">
    <property type="entry name" value="S-adenosyl-L-methionine-dependent methyltransferases"/>
    <property type="match status" value="1"/>
</dbReference>
<dbReference type="PANTHER" id="PTHR43861:SF1">
    <property type="entry name" value="TRANS-ACONITATE 2-METHYLTRANSFERASE"/>
    <property type="match status" value="1"/>
</dbReference>
<gene>
    <name evidence="5" type="ORF">L228DRAFT_246431</name>
</gene>
<feature type="compositionally biased region" description="Acidic residues" evidence="3">
    <location>
        <begin position="428"/>
        <end position="437"/>
    </location>
</feature>
<dbReference type="GeneID" id="28897550"/>
<dbReference type="InterPro" id="IPR041698">
    <property type="entry name" value="Methyltransf_25"/>
</dbReference>
<feature type="compositionally biased region" description="Low complexity" evidence="3">
    <location>
        <begin position="226"/>
        <end position="241"/>
    </location>
</feature>
<name>A0A165HJQ7_XYLHT</name>
<dbReference type="Proteomes" id="UP000076632">
    <property type="component" value="Unassembled WGS sequence"/>
</dbReference>
<dbReference type="CDD" id="cd02440">
    <property type="entry name" value="AdoMet_MTases"/>
    <property type="match status" value="1"/>
</dbReference>
<dbReference type="GO" id="GO:0032259">
    <property type="term" value="P:methylation"/>
    <property type="evidence" value="ECO:0007669"/>
    <property type="project" value="UniProtKB-KW"/>
</dbReference>
<evidence type="ECO:0000259" key="4">
    <source>
        <dbReference type="Pfam" id="PF13649"/>
    </source>
</evidence>
<keyword evidence="6" id="KW-1185">Reference proteome</keyword>
<evidence type="ECO:0000313" key="6">
    <source>
        <dbReference type="Proteomes" id="UP000076632"/>
    </source>
</evidence>
<dbReference type="Pfam" id="PF13649">
    <property type="entry name" value="Methyltransf_25"/>
    <property type="match status" value="1"/>
</dbReference>
<dbReference type="RefSeq" id="XP_018189173.1">
    <property type="nucleotide sequence ID" value="XM_018332413.1"/>
</dbReference>
<protein>
    <recommendedName>
        <fullName evidence="4">Methyltransferase domain-containing protein</fullName>
    </recommendedName>
</protein>
<feature type="compositionally biased region" description="Polar residues" evidence="3">
    <location>
        <begin position="291"/>
        <end position="300"/>
    </location>
</feature>
<dbReference type="OrthoDB" id="66144at2759"/>
<dbReference type="EMBL" id="KV407457">
    <property type="protein sequence ID" value="KZF23618.1"/>
    <property type="molecule type" value="Genomic_DNA"/>
</dbReference>